<keyword evidence="4 7" id="KW-0812">Transmembrane</keyword>
<comment type="similarity">
    <text evidence="7">Belongs to the binding-protein-dependent transport system permease family.</text>
</comment>
<keyword evidence="10" id="KW-1185">Reference proteome</keyword>
<keyword evidence="6 7" id="KW-0472">Membrane</keyword>
<dbReference type="Gene3D" id="1.10.3720.10">
    <property type="entry name" value="MetI-like"/>
    <property type="match status" value="1"/>
</dbReference>
<dbReference type="Pfam" id="PF00528">
    <property type="entry name" value="BPD_transp_1"/>
    <property type="match status" value="1"/>
</dbReference>
<feature type="transmembrane region" description="Helical" evidence="7">
    <location>
        <begin position="206"/>
        <end position="231"/>
    </location>
</feature>
<feature type="transmembrane region" description="Helical" evidence="7">
    <location>
        <begin position="160"/>
        <end position="185"/>
    </location>
</feature>
<reference evidence="9 10" key="1">
    <citation type="submission" date="2019-02" db="EMBL/GenBank/DDBJ databases">
        <title>Draft genome sequences of novel Actinobacteria.</title>
        <authorList>
            <person name="Sahin N."/>
            <person name="Ay H."/>
            <person name="Saygin H."/>
        </authorList>
    </citation>
    <scope>NUCLEOTIDE SEQUENCE [LARGE SCALE GENOMIC DNA]</scope>
    <source>
        <strain evidence="9 10">8K307</strain>
    </source>
</reference>
<name>A0A4R4ZY11_9ACTN</name>
<dbReference type="CDD" id="cd06261">
    <property type="entry name" value="TM_PBP2"/>
    <property type="match status" value="1"/>
</dbReference>
<feature type="transmembrane region" description="Helical" evidence="7">
    <location>
        <begin position="264"/>
        <end position="288"/>
    </location>
</feature>
<comment type="caution">
    <text evidence="9">The sequence shown here is derived from an EMBL/GenBank/DDBJ whole genome shotgun (WGS) entry which is preliminary data.</text>
</comment>
<dbReference type="GO" id="GO:0005886">
    <property type="term" value="C:plasma membrane"/>
    <property type="evidence" value="ECO:0007669"/>
    <property type="project" value="UniProtKB-SubCell"/>
</dbReference>
<sequence length="296" mass="32769">MHRIRKWGPAALLVAPSLLAIGVFVYGFLGWNLRVSLSDWRGLRANYDYAGLDNYRRLAEDSRFTDGVQNVVVFTLVFVAGTLVAGFLLALLLERGIRGEAFFRTVFLFPMAISFIATAIIWRWLLSNATGAQETGLNKLFDSVGLGFLANDWFKSDSNWAVASVAIAAGWALVGYIMALFLAGMRGVSDDLREAARVDGASEAKAFWFVVRPMLLPVVMSAIVILAHISLKTFDLIYAMDAKSRKIETPALYMWFTTFEGLNFSIGAAIATLLVVGIALVIVPYIWYSVRSERRS</sequence>
<dbReference type="OrthoDB" id="9805974at2"/>
<dbReference type="PROSITE" id="PS50928">
    <property type="entry name" value="ABC_TM1"/>
    <property type="match status" value="1"/>
</dbReference>
<dbReference type="InterPro" id="IPR035906">
    <property type="entry name" value="MetI-like_sf"/>
</dbReference>
<dbReference type="InterPro" id="IPR000515">
    <property type="entry name" value="MetI-like"/>
</dbReference>
<dbReference type="RefSeq" id="WP_132107824.1">
    <property type="nucleotide sequence ID" value="NZ_SMLB01000075.1"/>
</dbReference>
<dbReference type="SUPFAM" id="SSF161098">
    <property type="entry name" value="MetI-like"/>
    <property type="match status" value="1"/>
</dbReference>
<dbReference type="PANTHER" id="PTHR30193:SF42">
    <property type="entry name" value="ABC TRANSPORTER PERMEASE PROTEIN"/>
    <property type="match status" value="1"/>
</dbReference>
<protein>
    <submittedName>
        <fullName evidence="9">Sugar ABC transporter permease</fullName>
    </submittedName>
</protein>
<feature type="domain" description="ABC transmembrane type-1" evidence="8">
    <location>
        <begin position="68"/>
        <end position="287"/>
    </location>
</feature>
<evidence type="ECO:0000313" key="10">
    <source>
        <dbReference type="Proteomes" id="UP000295217"/>
    </source>
</evidence>
<keyword evidence="3" id="KW-1003">Cell membrane</keyword>
<feature type="transmembrane region" description="Helical" evidence="7">
    <location>
        <begin position="71"/>
        <end position="93"/>
    </location>
</feature>
<evidence type="ECO:0000256" key="5">
    <source>
        <dbReference type="ARBA" id="ARBA00022989"/>
    </source>
</evidence>
<evidence type="ECO:0000256" key="2">
    <source>
        <dbReference type="ARBA" id="ARBA00022448"/>
    </source>
</evidence>
<comment type="subcellular location">
    <subcellularLocation>
        <location evidence="1 7">Cell membrane</location>
        <topology evidence="1 7">Multi-pass membrane protein</topology>
    </subcellularLocation>
</comment>
<proteinExistence type="inferred from homology"/>
<keyword evidence="2 7" id="KW-0813">Transport</keyword>
<evidence type="ECO:0000256" key="3">
    <source>
        <dbReference type="ARBA" id="ARBA00022475"/>
    </source>
</evidence>
<dbReference type="GO" id="GO:0055085">
    <property type="term" value="P:transmembrane transport"/>
    <property type="evidence" value="ECO:0007669"/>
    <property type="project" value="InterPro"/>
</dbReference>
<accession>A0A4R4ZY11</accession>
<dbReference type="Proteomes" id="UP000295217">
    <property type="component" value="Unassembled WGS sequence"/>
</dbReference>
<feature type="transmembrane region" description="Helical" evidence="7">
    <location>
        <begin position="105"/>
        <end position="125"/>
    </location>
</feature>
<dbReference type="PANTHER" id="PTHR30193">
    <property type="entry name" value="ABC TRANSPORTER PERMEASE PROTEIN"/>
    <property type="match status" value="1"/>
</dbReference>
<evidence type="ECO:0000256" key="7">
    <source>
        <dbReference type="RuleBase" id="RU363032"/>
    </source>
</evidence>
<evidence type="ECO:0000256" key="6">
    <source>
        <dbReference type="ARBA" id="ARBA00023136"/>
    </source>
</evidence>
<dbReference type="InterPro" id="IPR051393">
    <property type="entry name" value="ABC_transporter_permease"/>
</dbReference>
<dbReference type="EMBL" id="SMLB01000075">
    <property type="protein sequence ID" value="TDD64173.1"/>
    <property type="molecule type" value="Genomic_DNA"/>
</dbReference>
<evidence type="ECO:0000256" key="1">
    <source>
        <dbReference type="ARBA" id="ARBA00004651"/>
    </source>
</evidence>
<gene>
    <name evidence="9" type="ORF">E1262_29010</name>
</gene>
<feature type="transmembrane region" description="Helical" evidence="7">
    <location>
        <begin position="12"/>
        <end position="31"/>
    </location>
</feature>
<evidence type="ECO:0000313" key="9">
    <source>
        <dbReference type="EMBL" id="TDD64173.1"/>
    </source>
</evidence>
<evidence type="ECO:0000256" key="4">
    <source>
        <dbReference type="ARBA" id="ARBA00022692"/>
    </source>
</evidence>
<organism evidence="9 10">
    <name type="scientific">Jiangella aurantiaca</name>
    <dbReference type="NCBI Taxonomy" id="2530373"/>
    <lineage>
        <taxon>Bacteria</taxon>
        <taxon>Bacillati</taxon>
        <taxon>Actinomycetota</taxon>
        <taxon>Actinomycetes</taxon>
        <taxon>Jiangellales</taxon>
        <taxon>Jiangellaceae</taxon>
        <taxon>Jiangella</taxon>
    </lineage>
</organism>
<dbReference type="AlphaFoldDB" id="A0A4R4ZY11"/>
<keyword evidence="5 7" id="KW-1133">Transmembrane helix</keyword>
<evidence type="ECO:0000259" key="8">
    <source>
        <dbReference type="PROSITE" id="PS50928"/>
    </source>
</evidence>